<evidence type="ECO:0000313" key="2">
    <source>
        <dbReference type="Proteomes" id="UP001300496"/>
    </source>
</evidence>
<protein>
    <recommendedName>
        <fullName evidence="3">N-(5'-phosphoribosyl)anthranilate isomerase</fullName>
    </recommendedName>
</protein>
<evidence type="ECO:0008006" key="3">
    <source>
        <dbReference type="Google" id="ProtNLM"/>
    </source>
</evidence>
<organism evidence="1 2">
    <name type="scientific">Microbacterium memoriense</name>
    <dbReference type="NCBI Taxonomy" id="2978350"/>
    <lineage>
        <taxon>Bacteria</taxon>
        <taxon>Bacillati</taxon>
        <taxon>Actinomycetota</taxon>
        <taxon>Actinomycetes</taxon>
        <taxon>Micrococcales</taxon>
        <taxon>Microbacteriaceae</taxon>
        <taxon>Microbacterium</taxon>
    </lineage>
</organism>
<name>A0ABT2PEY9_9MICO</name>
<proteinExistence type="predicted"/>
<dbReference type="Proteomes" id="UP001300496">
    <property type="component" value="Unassembled WGS sequence"/>
</dbReference>
<reference evidence="1 2" key="1">
    <citation type="journal article" date="2024" name="Int. J. Syst. Evol. Microbiol.">
        <title>Microbacterium memoriense sp. nov., a member of the Actinomycetota from marine beach sediment of the north coast of Portugal.</title>
        <authorList>
            <person name="Santos J.D.N.D."/>
            <person name="Klimek D."/>
            <person name="Calusinska M."/>
            <person name="Lobo-da-Cunha A."/>
            <person name="Catita J."/>
            <person name="Goncalves H."/>
            <person name="Gonzalez I."/>
            <person name="Lage O.M."/>
        </authorList>
    </citation>
    <scope>NUCLEOTIDE SEQUENCE [LARGE SCALE GENOMIC DNA]</scope>
    <source>
        <strain evidence="1 2">PMIC_1C1B</strain>
    </source>
</reference>
<sequence length="67" mass="7605">MASWIDQMFSAQQAHAGGVVRRSIHDINKYASLEEVLERVDDEGWHVVQIGDQIIVLCNTGDIRILR</sequence>
<keyword evidence="2" id="KW-1185">Reference proteome</keyword>
<comment type="caution">
    <text evidence="1">The sequence shown here is derived from an EMBL/GenBank/DDBJ whole genome shotgun (WGS) entry which is preliminary data.</text>
</comment>
<evidence type="ECO:0000313" key="1">
    <source>
        <dbReference type="EMBL" id="MCT9002354.1"/>
    </source>
</evidence>
<accession>A0ABT2PEY9</accession>
<dbReference type="EMBL" id="JAODOR010000010">
    <property type="protein sequence ID" value="MCT9002354.1"/>
    <property type="molecule type" value="Genomic_DNA"/>
</dbReference>
<gene>
    <name evidence="1" type="ORF">N4R40_08245</name>
</gene>
<dbReference type="RefSeq" id="WP_261606896.1">
    <property type="nucleotide sequence ID" value="NZ_JAODOR010000010.1"/>
</dbReference>